<proteinExistence type="predicted"/>
<organism evidence="2 3">
    <name type="scientific">Hexamita inflata</name>
    <dbReference type="NCBI Taxonomy" id="28002"/>
    <lineage>
        <taxon>Eukaryota</taxon>
        <taxon>Metamonada</taxon>
        <taxon>Diplomonadida</taxon>
        <taxon>Hexamitidae</taxon>
        <taxon>Hexamitinae</taxon>
        <taxon>Hexamita</taxon>
    </lineage>
</organism>
<dbReference type="EMBL" id="CAXDID020000002">
    <property type="protein sequence ID" value="CAL5971264.1"/>
    <property type="molecule type" value="Genomic_DNA"/>
</dbReference>
<evidence type="ECO:0000256" key="1">
    <source>
        <dbReference type="SAM" id="Phobius"/>
    </source>
</evidence>
<comment type="caution">
    <text evidence="2">The sequence shown here is derived from an EMBL/GenBank/DDBJ whole genome shotgun (WGS) entry which is preliminary data.</text>
</comment>
<dbReference type="Proteomes" id="UP001642409">
    <property type="component" value="Unassembled WGS sequence"/>
</dbReference>
<evidence type="ECO:0000313" key="3">
    <source>
        <dbReference type="Proteomes" id="UP001642409"/>
    </source>
</evidence>
<reference evidence="2 3" key="1">
    <citation type="submission" date="2024-07" db="EMBL/GenBank/DDBJ databases">
        <authorList>
            <person name="Akdeniz Z."/>
        </authorList>
    </citation>
    <scope>NUCLEOTIDE SEQUENCE [LARGE SCALE GENOMIC DNA]</scope>
</reference>
<name>A0ABP1GKN0_9EUKA</name>
<keyword evidence="1" id="KW-0812">Transmembrane</keyword>
<protein>
    <submittedName>
        <fullName evidence="2">Hypothetical_protein</fullName>
    </submittedName>
</protein>
<evidence type="ECO:0000313" key="2">
    <source>
        <dbReference type="EMBL" id="CAL5971264.1"/>
    </source>
</evidence>
<gene>
    <name evidence="2" type="ORF">HINF_LOCUS1204</name>
</gene>
<keyword evidence="1" id="KW-0472">Membrane</keyword>
<keyword evidence="3" id="KW-1185">Reference proteome</keyword>
<keyword evidence="1" id="KW-1133">Transmembrane helix</keyword>
<sequence length="157" mass="18418">MTNMEKKEESFTSCFTRLSFCWVSTPLWFAWILGVIGIVSFCTGDSWLEKSWRPSLLFWSLQQWLRTWLQDLFGMRPAIFLKSVPCWAKSLSKSLCSSFVHLQISLEGMFVWAWGEFRLQVIYYEYMLFGVQLQIRLKPNSVLHKSEAGVNTGMTYI</sequence>
<feature type="transmembrane region" description="Helical" evidence="1">
    <location>
        <begin position="28"/>
        <end position="48"/>
    </location>
</feature>
<accession>A0ABP1GKN0</accession>